<sequence>MSAIIKPFTWLFYQVYEFLYGVIQATGIFNRGTEFVLAVILLTILVRLLVLPLNIKQMRSTMKMQEIQPELQKLQSKYKNDPQKLQEKTMQLYKDNNVSMFGGCLPMLIQLPILWALYYVFMKIDGLQGTSFLWIKDLSKPDNLYILPILSAVTTYISSLIMTKSQPQQGAAATSMSTMNIVMSLMMGFFAINFQSMLVLYWVVGNLIQMVQTYFIYVVPAKKKAAEKETIEGNNQKSNTKDNQKKSNKKIKNK</sequence>
<evidence type="ECO:0000256" key="5">
    <source>
        <dbReference type="ARBA" id="ARBA00022927"/>
    </source>
</evidence>
<feature type="region of interest" description="Disordered" evidence="10">
    <location>
        <begin position="227"/>
        <end position="254"/>
    </location>
</feature>
<evidence type="ECO:0000256" key="11">
    <source>
        <dbReference type="SAM" id="Phobius"/>
    </source>
</evidence>
<feature type="domain" description="Membrane insertase YidC/Oxa/ALB C-terminal" evidence="12">
    <location>
        <begin position="35"/>
        <end position="217"/>
    </location>
</feature>
<dbReference type="GO" id="GO:0005886">
    <property type="term" value="C:plasma membrane"/>
    <property type="evidence" value="ECO:0007669"/>
    <property type="project" value="UniProtKB-SubCell"/>
</dbReference>
<dbReference type="InterPro" id="IPR028055">
    <property type="entry name" value="YidC/Oxa/ALB_C"/>
</dbReference>
<comment type="caution">
    <text evidence="13">The sequence shown here is derived from an EMBL/GenBank/DDBJ whole genome shotgun (WGS) entry which is preliminary data.</text>
</comment>
<dbReference type="InterPro" id="IPR001708">
    <property type="entry name" value="YidC/ALB3/OXA1/COX18"/>
</dbReference>
<organism evidence="13 14">
    <name type="scientific">Inconstantimicrobium porci</name>
    <dbReference type="NCBI Taxonomy" id="2652291"/>
    <lineage>
        <taxon>Bacteria</taxon>
        <taxon>Bacillati</taxon>
        <taxon>Bacillota</taxon>
        <taxon>Clostridia</taxon>
        <taxon>Eubacteriales</taxon>
        <taxon>Clostridiaceae</taxon>
        <taxon>Inconstantimicrobium</taxon>
    </lineage>
</organism>
<keyword evidence="3" id="KW-1003">Cell membrane</keyword>
<feature type="transmembrane region" description="Helical" evidence="11">
    <location>
        <begin position="144"/>
        <end position="163"/>
    </location>
</feature>
<dbReference type="CDD" id="cd20070">
    <property type="entry name" value="5TM_YidC_Alb3"/>
    <property type="match status" value="1"/>
</dbReference>
<evidence type="ECO:0000313" key="14">
    <source>
        <dbReference type="Proteomes" id="UP000460287"/>
    </source>
</evidence>
<protein>
    <submittedName>
        <fullName evidence="13">Membrane protein insertase YidC</fullName>
    </submittedName>
</protein>
<evidence type="ECO:0000259" key="12">
    <source>
        <dbReference type="Pfam" id="PF02096"/>
    </source>
</evidence>
<dbReference type="Pfam" id="PF02096">
    <property type="entry name" value="60KD_IMP"/>
    <property type="match status" value="1"/>
</dbReference>
<comment type="subcellular location">
    <subcellularLocation>
        <location evidence="1">Cell membrane</location>
        <topology evidence="1">Multi-pass membrane protein</topology>
    </subcellularLocation>
    <subcellularLocation>
        <location evidence="9">Membrane</location>
        <topology evidence="9">Multi-pass membrane protein</topology>
    </subcellularLocation>
</comment>
<evidence type="ECO:0000256" key="2">
    <source>
        <dbReference type="ARBA" id="ARBA00022448"/>
    </source>
</evidence>
<name>A0A7X2MYZ4_9CLOT</name>
<accession>A0A7X2MYZ4</accession>
<feature type="transmembrane region" description="Helical" evidence="11">
    <location>
        <begin position="35"/>
        <end position="55"/>
    </location>
</feature>
<dbReference type="RefSeq" id="WP_154531571.1">
    <property type="nucleotide sequence ID" value="NZ_VULX01000013.1"/>
</dbReference>
<evidence type="ECO:0000256" key="10">
    <source>
        <dbReference type="SAM" id="MobiDB-lite"/>
    </source>
</evidence>
<proteinExistence type="inferred from homology"/>
<dbReference type="GO" id="GO:0015031">
    <property type="term" value="P:protein transport"/>
    <property type="evidence" value="ECO:0007669"/>
    <property type="project" value="UniProtKB-KW"/>
</dbReference>
<evidence type="ECO:0000256" key="4">
    <source>
        <dbReference type="ARBA" id="ARBA00022692"/>
    </source>
</evidence>
<feature type="transmembrane region" description="Helical" evidence="11">
    <location>
        <begin position="98"/>
        <end position="121"/>
    </location>
</feature>
<evidence type="ECO:0000256" key="1">
    <source>
        <dbReference type="ARBA" id="ARBA00004651"/>
    </source>
</evidence>
<feature type="transmembrane region" description="Helical" evidence="11">
    <location>
        <begin position="198"/>
        <end position="219"/>
    </location>
</feature>
<dbReference type="GO" id="GO:0051205">
    <property type="term" value="P:protein insertion into membrane"/>
    <property type="evidence" value="ECO:0007669"/>
    <property type="project" value="TreeGrafter"/>
</dbReference>
<keyword evidence="4 9" id="KW-0812">Transmembrane</keyword>
<dbReference type="PANTHER" id="PTHR12428:SF65">
    <property type="entry name" value="CYTOCHROME C OXIDASE ASSEMBLY PROTEIN COX18, MITOCHONDRIAL"/>
    <property type="match status" value="1"/>
</dbReference>
<dbReference type="EMBL" id="VULX01000013">
    <property type="protein sequence ID" value="MSR91676.1"/>
    <property type="molecule type" value="Genomic_DNA"/>
</dbReference>
<comment type="similarity">
    <text evidence="9">Belongs to the OXA1/ALB3/YidC family.</text>
</comment>
<feature type="transmembrane region" description="Helical" evidence="11">
    <location>
        <begin position="7"/>
        <end position="29"/>
    </location>
</feature>
<evidence type="ECO:0000313" key="13">
    <source>
        <dbReference type="EMBL" id="MSR91676.1"/>
    </source>
</evidence>
<dbReference type="NCBIfam" id="TIGR03592">
    <property type="entry name" value="yidC_oxa1_cterm"/>
    <property type="match status" value="1"/>
</dbReference>
<dbReference type="GO" id="GO:0032977">
    <property type="term" value="F:membrane insertase activity"/>
    <property type="evidence" value="ECO:0007669"/>
    <property type="project" value="InterPro"/>
</dbReference>
<evidence type="ECO:0000256" key="7">
    <source>
        <dbReference type="ARBA" id="ARBA00023136"/>
    </source>
</evidence>
<feature type="transmembrane region" description="Helical" evidence="11">
    <location>
        <begin position="170"/>
        <end position="192"/>
    </location>
</feature>
<evidence type="ECO:0000256" key="6">
    <source>
        <dbReference type="ARBA" id="ARBA00022989"/>
    </source>
</evidence>
<keyword evidence="14" id="KW-1185">Reference proteome</keyword>
<keyword evidence="5" id="KW-0653">Protein transport</keyword>
<keyword evidence="8" id="KW-0143">Chaperone</keyword>
<evidence type="ECO:0000256" key="9">
    <source>
        <dbReference type="RuleBase" id="RU003945"/>
    </source>
</evidence>
<evidence type="ECO:0000256" key="3">
    <source>
        <dbReference type="ARBA" id="ARBA00022475"/>
    </source>
</evidence>
<dbReference type="Proteomes" id="UP000460287">
    <property type="component" value="Unassembled WGS sequence"/>
</dbReference>
<reference evidence="13 14" key="1">
    <citation type="submission" date="2019-08" db="EMBL/GenBank/DDBJ databases">
        <title>In-depth cultivation of the pig gut microbiome towards novel bacterial diversity and tailored functional studies.</title>
        <authorList>
            <person name="Wylensek D."/>
            <person name="Hitch T.C.A."/>
            <person name="Clavel T."/>
        </authorList>
    </citation>
    <scope>NUCLEOTIDE SEQUENCE [LARGE SCALE GENOMIC DNA]</scope>
    <source>
        <strain evidence="13 14">WCA-383-APC-5B</strain>
    </source>
</reference>
<keyword evidence="6 11" id="KW-1133">Transmembrane helix</keyword>
<dbReference type="AlphaFoldDB" id="A0A7X2MYZ4"/>
<evidence type="ECO:0000256" key="8">
    <source>
        <dbReference type="ARBA" id="ARBA00023186"/>
    </source>
</evidence>
<dbReference type="PANTHER" id="PTHR12428">
    <property type="entry name" value="OXA1"/>
    <property type="match status" value="1"/>
</dbReference>
<keyword evidence="2" id="KW-0813">Transport</keyword>
<dbReference type="PRINTS" id="PR00701">
    <property type="entry name" value="60KDINNERMP"/>
</dbReference>
<keyword evidence="7 11" id="KW-0472">Membrane</keyword>
<dbReference type="InterPro" id="IPR047196">
    <property type="entry name" value="YidC_ALB_C"/>
</dbReference>
<gene>
    <name evidence="13" type="primary">yidC</name>
    <name evidence="13" type="ORF">FYJ33_09755</name>
</gene>